<feature type="domain" description="Probable ATP-binding protein BrxC 4th six-stranded beta-sheet" evidence="4">
    <location>
        <begin position="571"/>
        <end position="743"/>
    </location>
</feature>
<feature type="compositionally biased region" description="Basic and acidic residues" evidence="1">
    <location>
        <begin position="1126"/>
        <end position="1158"/>
    </location>
</feature>
<dbReference type="Pfam" id="PF25796">
    <property type="entry name" value="BREX_BrxC_4th"/>
    <property type="match status" value="1"/>
</dbReference>
<accession>A0ABT3MU26</accession>
<dbReference type="InterPro" id="IPR058037">
    <property type="entry name" value="BREX_BrxC_helical"/>
</dbReference>
<dbReference type="InterPro" id="IPR047679">
    <property type="entry name" value="BREX_BrxC"/>
</dbReference>
<feature type="domain" description="Probable ATP-binding protein BrxC winged helix-turn-helix" evidence="2">
    <location>
        <begin position="761"/>
        <end position="872"/>
    </location>
</feature>
<dbReference type="Pfam" id="PF25791">
    <property type="entry name" value="WHD_BREX_BrxC"/>
    <property type="match status" value="1"/>
</dbReference>
<proteinExistence type="predicted"/>
<evidence type="ECO:0000256" key="1">
    <source>
        <dbReference type="SAM" id="MobiDB-lite"/>
    </source>
</evidence>
<dbReference type="RefSeq" id="WP_262567770.1">
    <property type="nucleotide sequence ID" value="NZ_JAPFCC010000001.1"/>
</dbReference>
<comment type="caution">
    <text evidence="5">The sequence shown here is derived from an EMBL/GenBank/DDBJ whole genome shotgun (WGS) entry which is preliminary data.</text>
</comment>
<dbReference type="Pfam" id="PF25792">
    <property type="entry name" value="BREX_BrxC_helical"/>
    <property type="match status" value="1"/>
</dbReference>
<protein>
    <submittedName>
        <fullName evidence="5">BREX system P-loop protein BrxC</fullName>
    </submittedName>
</protein>
<dbReference type="InterPro" id="IPR027417">
    <property type="entry name" value="P-loop_NTPase"/>
</dbReference>
<evidence type="ECO:0000313" key="5">
    <source>
        <dbReference type="EMBL" id="MCW7552863.1"/>
    </source>
</evidence>
<reference evidence="5 6" key="1">
    <citation type="submission" date="2022-10" db="EMBL/GenBank/DDBJ databases">
        <title>High-quality genome sequences of two octocoral-associated bacteria, Endozoicomonas euniceicola EF212 and Endozoicomonas gorgoniicola PS125.</title>
        <authorList>
            <person name="Chiou Y.-J."/>
            <person name="Chen Y.-H."/>
        </authorList>
    </citation>
    <scope>NUCLEOTIDE SEQUENCE [LARGE SCALE GENOMIC DNA]</scope>
    <source>
        <strain evidence="5 6">PS125</strain>
    </source>
</reference>
<dbReference type="InterPro" id="IPR058036">
    <property type="entry name" value="BREX_BrxC_4th"/>
</dbReference>
<dbReference type="EMBL" id="JAPFCC010000001">
    <property type="protein sequence ID" value="MCW7552863.1"/>
    <property type="molecule type" value="Genomic_DNA"/>
</dbReference>
<dbReference type="Proteomes" id="UP001209854">
    <property type="component" value="Unassembled WGS sequence"/>
</dbReference>
<organism evidence="5 6">
    <name type="scientific">Endozoicomonas gorgoniicola</name>
    <dbReference type="NCBI Taxonomy" id="1234144"/>
    <lineage>
        <taxon>Bacteria</taxon>
        <taxon>Pseudomonadati</taxon>
        <taxon>Pseudomonadota</taxon>
        <taxon>Gammaproteobacteria</taxon>
        <taxon>Oceanospirillales</taxon>
        <taxon>Endozoicomonadaceae</taxon>
        <taxon>Endozoicomonas</taxon>
    </lineage>
</organism>
<feature type="domain" description="Probable ATP-binding protein BrxC alpha-helical" evidence="3">
    <location>
        <begin position="886"/>
        <end position="1005"/>
    </location>
</feature>
<dbReference type="SUPFAM" id="SSF52540">
    <property type="entry name" value="P-loop containing nucleoside triphosphate hydrolases"/>
    <property type="match status" value="1"/>
</dbReference>
<evidence type="ECO:0000313" key="6">
    <source>
        <dbReference type="Proteomes" id="UP001209854"/>
    </source>
</evidence>
<evidence type="ECO:0000259" key="2">
    <source>
        <dbReference type="Pfam" id="PF25791"/>
    </source>
</evidence>
<dbReference type="InterPro" id="IPR058038">
    <property type="entry name" value="BREX_BrxC_wHTH"/>
</dbReference>
<evidence type="ECO:0000259" key="3">
    <source>
        <dbReference type="Pfam" id="PF25792"/>
    </source>
</evidence>
<name>A0ABT3MU26_9GAMM</name>
<keyword evidence="6" id="KW-1185">Reference proteome</keyword>
<gene>
    <name evidence="5" type="primary">brxC</name>
    <name evidence="5" type="ORF">NX722_09445</name>
</gene>
<sequence length="1221" mass="140362">MVIKKLFKEDIERKINDVVKADKTEDATVWQELHEYVVTTEIVKELDRFFQNFIPSLDNPKLAENENGVWITGFFGSGKSHLLKIISYLLGNAEITHEGQTKRPWEFFETKPRCLDNPFLVMDNIKRMGQASGNVVLFNIDSKSDAKKGKDALLKVFVNVFNDKVCGYSGDFPHIAAIERQLEQQGLYQAFQDEFARITGGESWKDKRKGYRFKSKQASQALANVLEQDKDIMEHWLNNRDNSFAMTPEKFAEDVRDYLDSKGPDERIYFLVDEISQFVGSDSDLMLNLQTVVENLGTYCGGRAWVMVTAQEDMSAVIGALKDKEDKDFSKIQGRFATRMSLGSTRTDEVIQHRLLEKEAEPENELKQIFNDKGDILRHQLSFTDAKMTLKNYQGEIEFTAHYPFVPYQYGLVQKIFERLRDVKMTGGQTSRGERSLIGAFQRAAQSVKDESVGVLMPLWRFYSAIENTLNTIVTTTVSSADDVLKEDPFDTQLLRTLFLIRYVDEIPGTINNLISLSIDEIDADLVVLRRKIEQSLQRLEKETLISRTGNEYFFLTNEERDIANEIKGIKLDDGEINKRLASLLFSEILSDNNRYMYKANGKIFEYNRICDGHYEGSAKDRPLTIQVVSPLFEDYGLWSDAGRCRVHSMEAVLLRLPNNERLFDDMMKSLQTRSYLGRDHSNSKPSTKMVRDRLQADLAEQEKVLRESLEEMMSQATCYAAEKELSLKQSRPKEILEEAFTYFIQNRFNKLSYLDTLSPNNDTAKEIRDTLRRDPTGADQLALGATGEANEKALQEIRNRLKNREIRKERTVLKQEIENFAGLPYGWPEMETALLFARLVHVGEIEILKGTEPATHEQLENLLVKTSQWQYLEVRKCKRVDEKVLKNARKLAMDLFEEKLKASEKELFDDIRRLLTGWKSQLKSWRLLANEGNPGGQIIDGSLVVVEPLLDIKETIRFFEVFNDNESELLDTSDHIHDLHNFYKSQKTGWDSLKALLKKVEPNKEHILNDDSAAKALQALKEIREDDKPFKRLKTVPALITTVDEFNLTLVERERNTALDKVDTLIAAMEQQLDTADADAILRNKCLYGLQQQRRTIEQQTSVAHMQYASTKGADDLFQESLDKLEQEQEKQRKTEEEAQKRAEEEARRKAEQEGKPAPKPVPAKPKPVVRLKPSQEVTVSQLLKPGQFLEDQAAVDDFLKTLRTELETALTNGKRIRIR</sequence>
<dbReference type="NCBIfam" id="NF033441">
    <property type="entry name" value="BREX_BrxC"/>
    <property type="match status" value="1"/>
</dbReference>
<evidence type="ECO:0000259" key="4">
    <source>
        <dbReference type="Pfam" id="PF25796"/>
    </source>
</evidence>
<feature type="region of interest" description="Disordered" evidence="1">
    <location>
        <begin position="1126"/>
        <end position="1172"/>
    </location>
</feature>